<organism evidence="2 3">
    <name type="scientific">Roseovarius rhodophyticola</name>
    <dbReference type="NCBI Taxonomy" id="3080827"/>
    <lineage>
        <taxon>Bacteria</taxon>
        <taxon>Pseudomonadati</taxon>
        <taxon>Pseudomonadota</taxon>
        <taxon>Alphaproteobacteria</taxon>
        <taxon>Rhodobacterales</taxon>
        <taxon>Roseobacteraceae</taxon>
        <taxon>Roseovarius</taxon>
    </lineage>
</organism>
<reference evidence="2 3" key="1">
    <citation type="submission" date="2024-02" db="EMBL/GenBank/DDBJ databases">
        <title>Roseovarius strain W115 nov., isolated from a marine algae.</title>
        <authorList>
            <person name="Lee M.W."/>
            <person name="Lee J.K."/>
            <person name="Kim J.M."/>
            <person name="Choi D.G."/>
            <person name="Baek J.H."/>
            <person name="Bayburt H."/>
            <person name="Jung J.J."/>
            <person name="Han D.M."/>
            <person name="Jeon C.O."/>
        </authorList>
    </citation>
    <scope>NUCLEOTIDE SEQUENCE [LARGE SCALE GENOMIC DNA]</scope>
    <source>
        <strain evidence="2 3">W115</strain>
    </source>
</reference>
<evidence type="ECO:0000313" key="3">
    <source>
        <dbReference type="Proteomes" id="UP001281305"/>
    </source>
</evidence>
<dbReference type="Proteomes" id="UP001281305">
    <property type="component" value="Chromosome"/>
</dbReference>
<feature type="signal peptide" evidence="1">
    <location>
        <begin position="1"/>
        <end position="24"/>
    </location>
</feature>
<dbReference type="RefSeq" id="WP_317056224.1">
    <property type="nucleotide sequence ID" value="NZ_CP146606.1"/>
</dbReference>
<evidence type="ECO:0000313" key="2">
    <source>
        <dbReference type="EMBL" id="WYK19527.1"/>
    </source>
</evidence>
<proteinExistence type="predicted"/>
<feature type="chain" id="PRO_5046763919" description="DUF995 domain-containing protein" evidence="1">
    <location>
        <begin position="25"/>
        <end position="129"/>
    </location>
</feature>
<gene>
    <name evidence="2" type="ORF">RZS32_006605</name>
</gene>
<keyword evidence="1" id="KW-0732">Signal</keyword>
<dbReference type="EMBL" id="CP146606">
    <property type="protein sequence ID" value="WYK19527.1"/>
    <property type="molecule type" value="Genomic_DNA"/>
</dbReference>
<accession>A0ABZ2TIH7</accession>
<evidence type="ECO:0008006" key="4">
    <source>
        <dbReference type="Google" id="ProtNLM"/>
    </source>
</evidence>
<name>A0ABZ2TIH7_9RHOB</name>
<protein>
    <recommendedName>
        <fullName evidence="4">DUF995 domain-containing protein</fullName>
    </recommendedName>
</protein>
<evidence type="ECO:0000256" key="1">
    <source>
        <dbReference type="SAM" id="SignalP"/>
    </source>
</evidence>
<keyword evidence="3" id="KW-1185">Reference proteome</keyword>
<sequence>MVISLTKPTAALSVTVCLAAGALAEDSAKVLSASEIDLLLRGNTIEGTWSGSTYTQYFGEDGQTVYLEENRRPDVGRWRVNSETEQYESWWEQTGWTAYTVLETEGGFAWKRGDGHELFVVSEGKQITW</sequence>